<comment type="cofactor">
    <cofactor evidence="14">
        <name>Zn(2+)</name>
        <dbReference type="ChEBI" id="CHEBI:29105"/>
    </cofactor>
    <text evidence="14">Binds 1 zinc ion per subunit.</text>
</comment>
<dbReference type="GO" id="GO:0008108">
    <property type="term" value="F:UDP-glucose:hexose-1-phosphate uridylyltransferase activity"/>
    <property type="evidence" value="ECO:0007669"/>
    <property type="project" value="UniProtKB-UniRule"/>
</dbReference>
<feature type="binding site" evidence="14">
    <location>
        <position position="96"/>
    </location>
    <ligand>
        <name>Zn(2+)</name>
        <dbReference type="ChEBI" id="CHEBI:29105"/>
    </ligand>
</feature>
<evidence type="ECO:0000256" key="4">
    <source>
        <dbReference type="ARBA" id="ARBA00012384"/>
    </source>
</evidence>
<proteinExistence type="inferred from homology"/>
<evidence type="ECO:0000256" key="14">
    <source>
        <dbReference type="PIRSR" id="PIRSR000808-3"/>
    </source>
</evidence>
<dbReference type="Proteomes" id="UP000321328">
    <property type="component" value="Unassembled WGS sequence"/>
</dbReference>
<evidence type="ECO:0000256" key="13">
    <source>
        <dbReference type="PIRSR" id="PIRSR000808-1"/>
    </source>
</evidence>
<comment type="pathway">
    <text evidence="2 15">Carbohydrate metabolism; galactose metabolism.</text>
</comment>
<feature type="active site" description="Tele-UMP-histidine intermediate" evidence="13">
    <location>
        <position position="195"/>
    </location>
</feature>
<evidence type="ECO:0000256" key="7">
    <source>
        <dbReference type="ARBA" id="ARBA00022695"/>
    </source>
</evidence>
<dbReference type="InterPro" id="IPR005849">
    <property type="entry name" value="GalP_Utransf_N"/>
</dbReference>
<evidence type="ECO:0000313" key="19">
    <source>
        <dbReference type="Proteomes" id="UP000321328"/>
    </source>
</evidence>
<evidence type="ECO:0000256" key="2">
    <source>
        <dbReference type="ARBA" id="ARBA00004947"/>
    </source>
</evidence>
<evidence type="ECO:0000313" key="18">
    <source>
        <dbReference type="EMBL" id="GEL19940.1"/>
    </source>
</evidence>
<evidence type="ECO:0000256" key="9">
    <source>
        <dbReference type="ARBA" id="ARBA00022833"/>
    </source>
</evidence>
<evidence type="ECO:0000259" key="16">
    <source>
        <dbReference type="Pfam" id="PF01087"/>
    </source>
</evidence>
<dbReference type="InterPro" id="IPR001937">
    <property type="entry name" value="GalP_UDPtransf1"/>
</dbReference>
<name>A0A511D568_9PSEU</name>
<keyword evidence="6 15" id="KW-0808">Transferase</keyword>
<reference evidence="18 19" key="1">
    <citation type="submission" date="2019-07" db="EMBL/GenBank/DDBJ databases">
        <title>Whole genome shotgun sequence of Pseudonocardia asaccharolytica NBRC 16224.</title>
        <authorList>
            <person name="Hosoyama A."/>
            <person name="Uohara A."/>
            <person name="Ohji S."/>
            <person name="Ichikawa N."/>
        </authorList>
    </citation>
    <scope>NUCLEOTIDE SEQUENCE [LARGE SCALE GENOMIC DNA]</scope>
    <source>
        <strain evidence="18 19">NBRC 16224</strain>
    </source>
</reference>
<protein>
    <recommendedName>
        <fullName evidence="5 12">Galactose-1-phosphate uridylyltransferase</fullName>
        <ecNumber evidence="4 12">2.7.7.12</ecNumber>
    </recommendedName>
</protein>
<dbReference type="PROSITE" id="PS00117">
    <property type="entry name" value="GAL_P_UDP_TRANSF_I"/>
    <property type="match status" value="1"/>
</dbReference>
<feature type="domain" description="Galactose-1-phosphate uridyl transferase N-terminal" evidence="16">
    <location>
        <begin position="128"/>
        <end position="204"/>
    </location>
</feature>
<dbReference type="PANTHER" id="PTHR11943">
    <property type="entry name" value="GALACTOSE-1-PHOSPHATE URIDYLYLTRANSFERASE"/>
    <property type="match status" value="1"/>
</dbReference>
<comment type="similarity">
    <text evidence="3 15">Belongs to the galactose-1-phosphate uridylyltransferase type 1 family.</text>
</comment>
<keyword evidence="10 15" id="KW-0299">Galactose metabolism</keyword>
<sequence length="370" mass="41144">MWGCSPGGARIRPWSVRWDGGDAVKRTEGVLSDGRRIIWFDESDDAVRDGIDRRPLPRVALASQLRFDPLLGEWTAIATHRQDRTFLPSAAECPLCPTIPGRHTEIPTPDYDVVVFENRFSAFGGGPDARGRCEIVCFTSDHSSSFGALTPARARLVVDVWADRTAQLGELPGVRHVFPFENRGADIGVTLHHPHGQIYAYPYVSPLPARMLAMARTHAAATGRNLFADVLAAEREAGERVVLAGRYWTAFVPRAARWPVEVHLYPHRRMPDLPALRYAERDEFAELYLDLLGRLDALYDDPLPYVAAWQQAPARPDSDGDRDLSHLHLRVFSIRRAPGKLKYLAGSESGAGAFINDVLPEAVAQRLRTA</sequence>
<keyword evidence="11 15" id="KW-0119">Carbohydrate metabolism</keyword>
<keyword evidence="7 15" id="KW-0548">Nucleotidyltransferase</keyword>
<evidence type="ECO:0000256" key="5">
    <source>
        <dbReference type="ARBA" id="ARBA00016340"/>
    </source>
</evidence>
<gene>
    <name evidence="18" type="primary">galT</name>
    <name evidence="18" type="ORF">PA7_37770</name>
</gene>
<accession>A0A511D568</accession>
<evidence type="ECO:0000256" key="8">
    <source>
        <dbReference type="ARBA" id="ARBA00022723"/>
    </source>
</evidence>
<evidence type="ECO:0000256" key="6">
    <source>
        <dbReference type="ARBA" id="ARBA00022679"/>
    </source>
</evidence>
<dbReference type="UniPathway" id="UPA00214"/>
<dbReference type="NCBIfam" id="TIGR00209">
    <property type="entry name" value="galT_1"/>
    <property type="match status" value="1"/>
</dbReference>
<dbReference type="EC" id="2.7.7.12" evidence="4 12"/>
<keyword evidence="9 14" id="KW-0862">Zinc</keyword>
<feature type="binding site" evidence="14">
    <location>
        <position position="93"/>
    </location>
    <ligand>
        <name>Zn(2+)</name>
        <dbReference type="ChEBI" id="CHEBI:29105"/>
    </ligand>
</feature>
<dbReference type="EMBL" id="BJVI01000051">
    <property type="protein sequence ID" value="GEL19940.1"/>
    <property type="molecule type" value="Genomic_DNA"/>
</dbReference>
<evidence type="ECO:0000259" key="17">
    <source>
        <dbReference type="Pfam" id="PF02744"/>
    </source>
</evidence>
<comment type="catalytic activity">
    <reaction evidence="1 15">
        <text>alpha-D-galactose 1-phosphate + UDP-alpha-D-glucose = alpha-D-glucose 1-phosphate + UDP-alpha-D-galactose</text>
        <dbReference type="Rhea" id="RHEA:13989"/>
        <dbReference type="ChEBI" id="CHEBI:58336"/>
        <dbReference type="ChEBI" id="CHEBI:58601"/>
        <dbReference type="ChEBI" id="CHEBI:58885"/>
        <dbReference type="ChEBI" id="CHEBI:66914"/>
        <dbReference type="EC" id="2.7.7.12"/>
    </reaction>
</comment>
<dbReference type="GO" id="GO:0008270">
    <property type="term" value="F:zinc ion binding"/>
    <property type="evidence" value="ECO:0007669"/>
    <property type="project" value="InterPro"/>
</dbReference>
<feature type="binding site" evidence="14">
    <location>
        <position position="142"/>
    </location>
    <ligand>
        <name>Zn(2+)</name>
        <dbReference type="ChEBI" id="CHEBI:29105"/>
    </ligand>
</feature>
<dbReference type="Pfam" id="PF02744">
    <property type="entry name" value="GalP_UDP_tr_C"/>
    <property type="match status" value="1"/>
</dbReference>
<dbReference type="InterPro" id="IPR036265">
    <property type="entry name" value="HIT-like_sf"/>
</dbReference>
<evidence type="ECO:0000256" key="10">
    <source>
        <dbReference type="ARBA" id="ARBA00023144"/>
    </source>
</evidence>
<dbReference type="PIRSF" id="PIRSF000808">
    <property type="entry name" value="GalT"/>
    <property type="match status" value="1"/>
</dbReference>
<dbReference type="PANTHER" id="PTHR11943:SF1">
    <property type="entry name" value="GALACTOSE-1-PHOSPHATE URIDYLYLTRANSFERASE"/>
    <property type="match status" value="1"/>
</dbReference>
<dbReference type="GO" id="GO:0033499">
    <property type="term" value="P:galactose catabolic process via UDP-galactose, Leloir pathway"/>
    <property type="evidence" value="ECO:0007669"/>
    <property type="project" value="TreeGrafter"/>
</dbReference>
<evidence type="ECO:0000256" key="3">
    <source>
        <dbReference type="ARBA" id="ARBA00010951"/>
    </source>
</evidence>
<dbReference type="STRING" id="1123024.GCA_000423625_04627"/>
<dbReference type="AlphaFoldDB" id="A0A511D568"/>
<dbReference type="InterPro" id="IPR019779">
    <property type="entry name" value="GalP_UDPtransf1_His-AS"/>
</dbReference>
<evidence type="ECO:0000256" key="11">
    <source>
        <dbReference type="ARBA" id="ARBA00023277"/>
    </source>
</evidence>
<organism evidence="18 19">
    <name type="scientific">Pseudonocardia asaccharolytica DSM 44247 = NBRC 16224</name>
    <dbReference type="NCBI Taxonomy" id="1123024"/>
    <lineage>
        <taxon>Bacteria</taxon>
        <taxon>Bacillati</taxon>
        <taxon>Actinomycetota</taxon>
        <taxon>Actinomycetes</taxon>
        <taxon>Pseudonocardiales</taxon>
        <taxon>Pseudonocardiaceae</taxon>
        <taxon>Pseudonocardia</taxon>
    </lineage>
</organism>
<keyword evidence="8 14" id="KW-0479">Metal-binding</keyword>
<evidence type="ECO:0000256" key="12">
    <source>
        <dbReference type="NCBIfam" id="TIGR00209"/>
    </source>
</evidence>
<dbReference type="Gene3D" id="3.30.428.10">
    <property type="entry name" value="HIT-like"/>
    <property type="match status" value="2"/>
</dbReference>
<feature type="binding site" evidence="14">
    <location>
        <position position="193"/>
    </location>
    <ligand>
        <name>Zn(2+)</name>
        <dbReference type="ChEBI" id="CHEBI:29105"/>
    </ligand>
</feature>
<evidence type="ECO:0000256" key="15">
    <source>
        <dbReference type="RuleBase" id="RU000506"/>
    </source>
</evidence>
<evidence type="ECO:0000256" key="1">
    <source>
        <dbReference type="ARBA" id="ARBA00001107"/>
    </source>
</evidence>
<comment type="caution">
    <text evidence="18">The sequence shown here is derived from an EMBL/GenBank/DDBJ whole genome shotgun (WGS) entry which is preliminary data.</text>
</comment>
<keyword evidence="19" id="KW-1185">Reference proteome</keyword>
<feature type="domain" description="Galactose-1-phosphate uridyl transferase C-terminal" evidence="17">
    <location>
        <begin position="219"/>
        <end position="368"/>
    </location>
</feature>
<dbReference type="GO" id="GO:0005737">
    <property type="term" value="C:cytoplasm"/>
    <property type="evidence" value="ECO:0007669"/>
    <property type="project" value="TreeGrafter"/>
</dbReference>
<dbReference type="Pfam" id="PF01087">
    <property type="entry name" value="GalP_UDP_transf"/>
    <property type="match status" value="1"/>
</dbReference>
<dbReference type="SUPFAM" id="SSF54197">
    <property type="entry name" value="HIT-like"/>
    <property type="match status" value="2"/>
</dbReference>
<dbReference type="InterPro" id="IPR005850">
    <property type="entry name" value="GalP_Utransf_C"/>
</dbReference>